<comment type="caution">
    <text evidence="2">The sequence shown here is derived from an EMBL/GenBank/DDBJ whole genome shotgun (WGS) entry which is preliminary data.</text>
</comment>
<evidence type="ECO:0000256" key="1">
    <source>
        <dbReference type="SAM" id="MobiDB-lite"/>
    </source>
</evidence>
<accession>A0A7J7KH63</accession>
<protein>
    <recommendedName>
        <fullName evidence="4">DDE Tnp4 domain-containing protein</fullName>
    </recommendedName>
</protein>
<evidence type="ECO:0000313" key="2">
    <source>
        <dbReference type="EMBL" id="KAF6037605.1"/>
    </source>
</evidence>
<sequence>MILESLESSSSSSSEDDDTITSIPRHLPKSRQYFDLIADMDNEEFFSHFRMGRDAFNYVVQMVTESRLTPHSHGLTSQQKCLVALWYLGSDSSFRTTSQQFGLSMSTAHSSLEELVGAVLKNLSNIIKMPDNVKELKESTQPFYKYKFPNVVGAIDGTMIEVHPPQREKLDFFTRKYNTSVNLTALFTRNYRMLKTCLGDYVKVHLKVNAEELRNVSLNSIFISFSVSTKEKPGEDPSEFTVEDTNKLLWWWQHSGKQQMTLAKNNVEKSKVFKNMAAHLEEKFTLTAVKNRFNYIKRKYKQSLTHNQKSGNNPSSFQYASQCEEAFYKDRDVNPIGVIDSEEIETRTPEKRSRSRISKYQEEKLKIKREALQSKIKYRERISKALEQLANKL</sequence>
<dbReference type="EMBL" id="VXIV02000541">
    <property type="protein sequence ID" value="KAF6037605.1"/>
    <property type="molecule type" value="Genomic_DNA"/>
</dbReference>
<feature type="region of interest" description="Disordered" evidence="1">
    <location>
        <begin position="1"/>
        <end position="23"/>
    </location>
</feature>
<dbReference type="PANTHER" id="PTHR22930:SF85">
    <property type="entry name" value="GH03217P-RELATED"/>
    <property type="match status" value="1"/>
</dbReference>
<organism evidence="2 3">
    <name type="scientific">Bugula neritina</name>
    <name type="common">Brown bryozoan</name>
    <name type="synonym">Sertularia neritina</name>
    <dbReference type="NCBI Taxonomy" id="10212"/>
    <lineage>
        <taxon>Eukaryota</taxon>
        <taxon>Metazoa</taxon>
        <taxon>Spiralia</taxon>
        <taxon>Lophotrochozoa</taxon>
        <taxon>Bryozoa</taxon>
        <taxon>Gymnolaemata</taxon>
        <taxon>Cheilostomatida</taxon>
        <taxon>Flustrina</taxon>
        <taxon>Buguloidea</taxon>
        <taxon>Bugulidae</taxon>
        <taxon>Bugula</taxon>
    </lineage>
</organism>
<feature type="compositionally biased region" description="Low complexity" evidence="1">
    <location>
        <begin position="1"/>
        <end position="13"/>
    </location>
</feature>
<keyword evidence="3" id="KW-1185">Reference proteome</keyword>
<evidence type="ECO:0000313" key="3">
    <source>
        <dbReference type="Proteomes" id="UP000593567"/>
    </source>
</evidence>
<evidence type="ECO:0008006" key="4">
    <source>
        <dbReference type="Google" id="ProtNLM"/>
    </source>
</evidence>
<reference evidence="2" key="1">
    <citation type="submission" date="2020-06" db="EMBL/GenBank/DDBJ databases">
        <title>Draft genome of Bugula neritina, a colonial animal packing powerful symbionts and potential medicines.</title>
        <authorList>
            <person name="Rayko M."/>
        </authorList>
    </citation>
    <scope>NUCLEOTIDE SEQUENCE [LARGE SCALE GENOMIC DNA]</scope>
    <source>
        <strain evidence="2">Kwan_BN1</strain>
    </source>
</reference>
<proteinExistence type="predicted"/>
<gene>
    <name evidence="2" type="ORF">EB796_004088</name>
</gene>
<dbReference type="InterPro" id="IPR045249">
    <property type="entry name" value="HARBI1-like"/>
</dbReference>
<dbReference type="AlphaFoldDB" id="A0A7J7KH63"/>
<name>A0A7J7KH63_BUGNE</name>
<dbReference type="Proteomes" id="UP000593567">
    <property type="component" value="Unassembled WGS sequence"/>
</dbReference>
<dbReference type="PANTHER" id="PTHR22930">
    <property type="match status" value="1"/>
</dbReference>
<dbReference type="OrthoDB" id="6078626at2759"/>